<proteinExistence type="predicted"/>
<reference evidence="2" key="1">
    <citation type="submission" date="2005-09" db="EMBL/GenBank/DDBJ databases">
        <authorList>
            <person name="Mural R.J."/>
            <person name="Li P.W."/>
            <person name="Adams M.D."/>
            <person name="Amanatides P.G."/>
            <person name="Baden-Tillson H."/>
            <person name="Barnstead M."/>
            <person name="Chin S.H."/>
            <person name="Dew I."/>
            <person name="Evans C.A."/>
            <person name="Ferriera S."/>
            <person name="Flanigan M."/>
            <person name="Fosler C."/>
            <person name="Glodek A."/>
            <person name="Gu Z."/>
            <person name="Holt R.A."/>
            <person name="Jennings D."/>
            <person name="Kraft C.L."/>
            <person name="Lu F."/>
            <person name="Nguyen T."/>
            <person name="Nusskern D.R."/>
            <person name="Pfannkoch C.M."/>
            <person name="Sitter C."/>
            <person name="Sutton G.G."/>
            <person name="Venter J.C."/>
            <person name="Wang Z."/>
            <person name="Woodage T."/>
            <person name="Zheng X.H."/>
            <person name="Zhong F."/>
        </authorList>
    </citation>
    <scope>NUCLEOTIDE SEQUENCE [LARGE SCALE GENOMIC DNA]</scope>
    <source>
        <strain>BN</strain>
        <strain evidence="2">Sprague-Dawley</strain>
    </source>
</reference>
<sequence>MKNPTCGSHYCSIFENWFFKSAKAKLYICRSF</sequence>
<protein>
    <submittedName>
        <fullName evidence="1">Membrane cofactor protein, isoform CRA_b</fullName>
    </submittedName>
</protein>
<name>A6JH45_RAT</name>
<evidence type="ECO:0000313" key="1">
    <source>
        <dbReference type="EMBL" id="EDL95052.1"/>
    </source>
</evidence>
<dbReference type="AlphaFoldDB" id="A6JH45"/>
<accession>A6JH45</accession>
<organism evidence="1 2">
    <name type="scientific">Rattus norvegicus</name>
    <name type="common">Rat</name>
    <dbReference type="NCBI Taxonomy" id="10116"/>
    <lineage>
        <taxon>Eukaryota</taxon>
        <taxon>Metazoa</taxon>
        <taxon>Chordata</taxon>
        <taxon>Craniata</taxon>
        <taxon>Vertebrata</taxon>
        <taxon>Euteleostomi</taxon>
        <taxon>Mammalia</taxon>
        <taxon>Eutheria</taxon>
        <taxon>Euarchontoglires</taxon>
        <taxon>Glires</taxon>
        <taxon>Rodentia</taxon>
        <taxon>Myomorpha</taxon>
        <taxon>Muroidea</taxon>
        <taxon>Muridae</taxon>
        <taxon>Murinae</taxon>
        <taxon>Rattus</taxon>
    </lineage>
</organism>
<dbReference type="EMBL" id="CH473985">
    <property type="protein sequence ID" value="EDL95052.1"/>
    <property type="molecule type" value="Genomic_DNA"/>
</dbReference>
<gene>
    <name evidence="1" type="primary">Mcp</name>
    <name evidence="1" type="ORF">rCG_20297</name>
</gene>
<dbReference type="Proteomes" id="UP000234681">
    <property type="component" value="Chromosome 13"/>
</dbReference>
<feature type="non-terminal residue" evidence="1">
    <location>
        <position position="32"/>
    </location>
</feature>
<evidence type="ECO:0000313" key="2">
    <source>
        <dbReference type="Proteomes" id="UP000234681"/>
    </source>
</evidence>